<dbReference type="Proteomes" id="UP001500909">
    <property type="component" value="Unassembled WGS sequence"/>
</dbReference>
<evidence type="ECO:0000313" key="2">
    <source>
        <dbReference type="Proteomes" id="UP001500909"/>
    </source>
</evidence>
<comment type="caution">
    <text evidence="1">The sequence shown here is derived from an EMBL/GenBank/DDBJ whole genome shotgun (WGS) entry which is preliminary data.</text>
</comment>
<proteinExistence type="predicted"/>
<dbReference type="RefSeq" id="WP_346095645.1">
    <property type="nucleotide sequence ID" value="NZ_BAAABY010000023.1"/>
</dbReference>
<accession>A0ABN1A2M9</accession>
<gene>
    <name evidence="1" type="ORF">GCM10010361_32750</name>
</gene>
<keyword evidence="2" id="KW-1185">Reference proteome</keyword>
<name>A0ABN1A2M9_9ACTN</name>
<reference evidence="1 2" key="1">
    <citation type="journal article" date="2019" name="Int. J. Syst. Evol. Microbiol.">
        <title>The Global Catalogue of Microorganisms (GCM) 10K type strain sequencing project: providing services to taxonomists for standard genome sequencing and annotation.</title>
        <authorList>
            <consortium name="The Broad Institute Genomics Platform"/>
            <consortium name="The Broad Institute Genome Sequencing Center for Infectious Disease"/>
            <person name="Wu L."/>
            <person name="Ma J."/>
        </authorList>
    </citation>
    <scope>NUCLEOTIDE SEQUENCE [LARGE SCALE GENOMIC DNA]</scope>
    <source>
        <strain evidence="1 2">JCM 4805</strain>
    </source>
</reference>
<evidence type="ECO:0000313" key="1">
    <source>
        <dbReference type="EMBL" id="GAA0466096.1"/>
    </source>
</evidence>
<organism evidence="1 2">
    <name type="scientific">Streptomyces olivaceiscleroticus</name>
    <dbReference type="NCBI Taxonomy" id="68245"/>
    <lineage>
        <taxon>Bacteria</taxon>
        <taxon>Bacillati</taxon>
        <taxon>Actinomycetota</taxon>
        <taxon>Actinomycetes</taxon>
        <taxon>Kitasatosporales</taxon>
        <taxon>Streptomycetaceae</taxon>
        <taxon>Streptomyces</taxon>
    </lineage>
</organism>
<protein>
    <submittedName>
        <fullName evidence="1">Uncharacterized protein</fullName>
    </submittedName>
</protein>
<sequence length="180" mass="20295">MSASPLSQTFMALHGLFHDPLRPSTTLHGSPRLAPEERAERVRQEWAGAMASTLDISRWAHRSEKSGSPTDRYVRIVLEPMEPNRPDADEPESEARGGLTPRQLHAALLEEHKRSPDLWLTFGVRTERVLTAWLGSPDRAWRKITGHGLDEYQPLPHRPGPGQFTGRPSTRIHHTLMVVP</sequence>
<dbReference type="EMBL" id="BAAABY010000023">
    <property type="protein sequence ID" value="GAA0466096.1"/>
    <property type="molecule type" value="Genomic_DNA"/>
</dbReference>